<proteinExistence type="predicted"/>
<reference evidence="7 9" key="2">
    <citation type="submission" date="2019-03" db="EMBL/GenBank/DDBJ databases">
        <title>Genomic Encyclopedia of Archaeal and Bacterial Type Strains, Phase II (KMG-II): from individual species to whole genera.</title>
        <authorList>
            <person name="Goeker M."/>
        </authorList>
    </citation>
    <scope>NUCLEOTIDE SEQUENCE [LARGE SCALE GENOMIC DNA]</scope>
    <source>
        <strain evidence="7 9">DSM 15235</strain>
    </source>
</reference>
<name>A0A3N0W4R5_9FLAO</name>
<dbReference type="SUPFAM" id="SSF56935">
    <property type="entry name" value="Porins"/>
    <property type="match status" value="1"/>
</dbReference>
<accession>A0A3N0W4R5</accession>
<dbReference type="Gene3D" id="2.170.130.10">
    <property type="entry name" value="TonB-dependent receptor, plug domain"/>
    <property type="match status" value="1"/>
</dbReference>
<comment type="caution">
    <text evidence="6">The sequence shown here is derived from an EMBL/GenBank/DDBJ whole genome shotgun (WGS) entry which is preliminary data.</text>
</comment>
<dbReference type="InterPro" id="IPR036942">
    <property type="entry name" value="Beta-barrel_TonB_sf"/>
</dbReference>
<dbReference type="EMBL" id="RJTX01000001">
    <property type="protein sequence ID" value="ROI00042.1"/>
    <property type="molecule type" value="Genomic_DNA"/>
</dbReference>
<dbReference type="InterPro" id="IPR008969">
    <property type="entry name" value="CarboxyPept-like_regulatory"/>
</dbReference>
<dbReference type="Pfam" id="PF14905">
    <property type="entry name" value="OMP_b-brl_3"/>
    <property type="match status" value="1"/>
</dbReference>
<reference evidence="6 8" key="1">
    <citation type="submission" date="2018-11" db="EMBL/GenBank/DDBJ databases">
        <title>Proposal to divide the Flavobacteriaceae and reorganize its genera based on Amino Acid Identity values calculated from whole genome sequences.</title>
        <authorList>
            <person name="Nicholson A.C."/>
            <person name="Gulvik C.A."/>
            <person name="Whitney A.M."/>
            <person name="Humrighouse B.W."/>
            <person name="Bell M."/>
            <person name="Holmes B."/>
            <person name="Steigerwalt A."/>
            <person name="Villarma A."/>
            <person name="Sheth M."/>
            <person name="Batra D."/>
            <person name="Pryor J."/>
            <person name="Bernardet J.-F."/>
            <person name="Hugo C."/>
            <person name="Kampfer P."/>
            <person name="Newman J."/>
            <person name="Mcquiston J.R."/>
        </authorList>
    </citation>
    <scope>NUCLEOTIDE SEQUENCE [LARGE SCALE GENOMIC DNA]</scope>
    <source>
        <strain evidence="6 8">DSM 15235</strain>
    </source>
</reference>
<dbReference type="Proteomes" id="UP000269375">
    <property type="component" value="Unassembled WGS sequence"/>
</dbReference>
<dbReference type="GO" id="GO:0009279">
    <property type="term" value="C:cell outer membrane"/>
    <property type="evidence" value="ECO:0007669"/>
    <property type="project" value="UniProtKB-SubCell"/>
</dbReference>
<dbReference type="Proteomes" id="UP000295709">
    <property type="component" value="Unassembled WGS sequence"/>
</dbReference>
<evidence type="ECO:0000259" key="5">
    <source>
        <dbReference type="Pfam" id="PF14905"/>
    </source>
</evidence>
<keyword evidence="2" id="KW-0472">Membrane</keyword>
<keyword evidence="6" id="KW-0675">Receptor</keyword>
<evidence type="ECO:0000313" key="6">
    <source>
        <dbReference type="EMBL" id="ROI00042.1"/>
    </source>
</evidence>
<protein>
    <submittedName>
        <fullName evidence="7">Outer membrane receptor protein involved in Fe transport</fullName>
    </submittedName>
    <submittedName>
        <fullName evidence="6">TonB-dependent receptor</fullName>
    </submittedName>
</protein>
<gene>
    <name evidence="7" type="ORF">BCF50_0792</name>
    <name evidence="6" type="ORF">EGI05_03900</name>
</gene>
<evidence type="ECO:0000313" key="7">
    <source>
        <dbReference type="EMBL" id="TDX95019.1"/>
    </source>
</evidence>
<evidence type="ECO:0000256" key="2">
    <source>
        <dbReference type="ARBA" id="ARBA00023136"/>
    </source>
</evidence>
<sequence>MKTTLSITILFFLGLNSVANAQSISGKITNSKGQAIPYAEVSAEYQKEKFYAIADNKGYYNLKVAKNNDYTLNIFNDGVKVFTERQSINGDINKDIVINDNIKTTEIQGVVVTSSRKKLIEQKVDRLVYNVENSIASQGMSAADALKNTPLLRMDDMQGLSIAGKSNVNVMINGKMLNLSGSELTNYLQSLRSDDISKIEVITTPPAKYEAQGNSGLINIILKRNTNFGWSGTLNSSYQRNTKDGFRNGININYRANKFNTSLKLRHYDNGYTPTGTRDLISSTHKIYTEERREDRTYGLGLNYSVDYEINKKSNIGFIYDYGVSKYTMDSYNKSTYVSVMQDSILDTHAKHKWKTPTHTLSAYYDLKLDSLGKKLSVVGNFLNNRPDKINNFITSNLSNFNESIVRNTSLMKYNVYSGQADLTLPFGWGSVETGAKYTFLDNNSDVRYYNYLGGQYIIDPENSNLFKYREHNYALYVSYEKSFGEKWTAKAGLRYEYTKLNGSSPNVLHSEVSSDYGKLFPSIYVSYNPNENNAFSINYSRRITRPDFQSLNPFRWYTNPYMYYTGNSALQPSFNDNVEVSYTFKNKLTISAYNQYTKNGYSSIARFSDGIYSNIKENSYNENKLGLNVSYYDTFFKVWEFSGGLTASHGNTKPLISELQEISVSSLMYYFYNTITVNKSKTIHLMLNFWHSLPFSYGSTYIKDQLEFSPGIKASLFDKQLQLSAVVSDVFRTVKNRGYTEYTGYRENFSQYNDYRRFTLSFTYTFGNKNVKGVSKNIRFEDKNRAN</sequence>
<keyword evidence="9" id="KW-1185">Reference proteome</keyword>
<feature type="signal peptide" evidence="4">
    <location>
        <begin position="1"/>
        <end position="21"/>
    </location>
</feature>
<dbReference type="PANTHER" id="PTHR40980:SF4">
    <property type="entry name" value="TONB-DEPENDENT RECEPTOR-LIKE BETA-BARREL DOMAIN-CONTAINING PROTEIN"/>
    <property type="match status" value="1"/>
</dbReference>
<evidence type="ECO:0000256" key="4">
    <source>
        <dbReference type="SAM" id="SignalP"/>
    </source>
</evidence>
<dbReference type="PANTHER" id="PTHR40980">
    <property type="entry name" value="PLUG DOMAIN-CONTAINING PROTEIN"/>
    <property type="match status" value="1"/>
</dbReference>
<dbReference type="OrthoDB" id="8764943at2"/>
<keyword evidence="4" id="KW-0732">Signal</keyword>
<dbReference type="SUPFAM" id="SSF49464">
    <property type="entry name" value="Carboxypeptidase regulatory domain-like"/>
    <property type="match status" value="1"/>
</dbReference>
<keyword evidence="3" id="KW-0998">Cell outer membrane</keyword>
<dbReference type="AlphaFoldDB" id="A0A3N0W4R5"/>
<feature type="domain" description="Outer membrane protein beta-barrel" evidence="5">
    <location>
        <begin position="368"/>
        <end position="765"/>
    </location>
</feature>
<organism evidence="6 8">
    <name type="scientific">Chryseobacterium daecheongense</name>
    <dbReference type="NCBI Taxonomy" id="192389"/>
    <lineage>
        <taxon>Bacteria</taxon>
        <taxon>Pseudomonadati</taxon>
        <taxon>Bacteroidota</taxon>
        <taxon>Flavobacteriia</taxon>
        <taxon>Flavobacteriales</taxon>
        <taxon>Weeksellaceae</taxon>
        <taxon>Chryseobacterium group</taxon>
        <taxon>Chryseobacterium</taxon>
    </lineage>
</organism>
<evidence type="ECO:0000256" key="1">
    <source>
        <dbReference type="ARBA" id="ARBA00004442"/>
    </source>
</evidence>
<evidence type="ECO:0000313" key="8">
    <source>
        <dbReference type="Proteomes" id="UP000269375"/>
    </source>
</evidence>
<dbReference type="Gene3D" id="2.40.170.20">
    <property type="entry name" value="TonB-dependent receptor, beta-barrel domain"/>
    <property type="match status" value="1"/>
</dbReference>
<evidence type="ECO:0000313" key="9">
    <source>
        <dbReference type="Proteomes" id="UP000295709"/>
    </source>
</evidence>
<evidence type="ECO:0000256" key="3">
    <source>
        <dbReference type="ARBA" id="ARBA00023237"/>
    </source>
</evidence>
<feature type="chain" id="PRO_5018169527" evidence="4">
    <location>
        <begin position="22"/>
        <end position="788"/>
    </location>
</feature>
<dbReference type="InterPro" id="IPR041700">
    <property type="entry name" value="OMP_b-brl_3"/>
</dbReference>
<dbReference type="EMBL" id="SOQW01000001">
    <property type="protein sequence ID" value="TDX95019.1"/>
    <property type="molecule type" value="Genomic_DNA"/>
</dbReference>
<comment type="subcellular location">
    <subcellularLocation>
        <location evidence="1">Cell outer membrane</location>
    </subcellularLocation>
</comment>
<dbReference type="InterPro" id="IPR037066">
    <property type="entry name" value="Plug_dom_sf"/>
</dbReference>
<dbReference type="RefSeq" id="WP_123261745.1">
    <property type="nucleotide sequence ID" value="NZ_RJTX01000001.1"/>
</dbReference>